<keyword evidence="3" id="KW-1185">Reference proteome</keyword>
<comment type="caution">
    <text evidence="2">The sequence shown here is derived from an EMBL/GenBank/DDBJ whole genome shotgun (WGS) entry which is preliminary data.</text>
</comment>
<dbReference type="Pfam" id="PF13614">
    <property type="entry name" value="AAA_31"/>
    <property type="match status" value="1"/>
</dbReference>
<dbReference type="RefSeq" id="WP_109645155.1">
    <property type="nucleotide sequence ID" value="NZ_QGGB01000003.1"/>
</dbReference>
<reference evidence="2 3" key="1">
    <citation type="submission" date="2018-05" db="EMBL/GenBank/DDBJ databases">
        <title>Rhodohalobacter halophilus gen. nov., sp. nov., a moderately halophilic member of the family Balneolaceae.</title>
        <authorList>
            <person name="Liu Z.-W."/>
        </authorList>
    </citation>
    <scope>NUCLEOTIDE SEQUENCE [LARGE SCALE GENOMIC DNA]</scope>
    <source>
        <strain evidence="2 3">8A47</strain>
    </source>
</reference>
<name>A0A316TUE3_9BACT</name>
<dbReference type="InterPro" id="IPR025669">
    <property type="entry name" value="AAA_dom"/>
</dbReference>
<dbReference type="PIRSF" id="PIRSF009320">
    <property type="entry name" value="Nuc_binding_HP_1000"/>
    <property type="match status" value="1"/>
</dbReference>
<dbReference type="AlphaFoldDB" id="A0A316TUE3"/>
<dbReference type="FunFam" id="3.40.50.300:FF:000285">
    <property type="entry name" value="Sporulation initiation inhibitor Soj"/>
    <property type="match status" value="1"/>
</dbReference>
<dbReference type="PANTHER" id="PTHR13696">
    <property type="entry name" value="P-LOOP CONTAINING NUCLEOSIDE TRIPHOSPHATE HYDROLASE"/>
    <property type="match status" value="1"/>
</dbReference>
<organism evidence="2 3">
    <name type="scientific">Rhodohalobacter mucosus</name>
    <dbReference type="NCBI Taxonomy" id="2079485"/>
    <lineage>
        <taxon>Bacteria</taxon>
        <taxon>Pseudomonadati</taxon>
        <taxon>Balneolota</taxon>
        <taxon>Balneolia</taxon>
        <taxon>Balneolales</taxon>
        <taxon>Balneolaceae</taxon>
        <taxon>Rhodohalobacter</taxon>
    </lineage>
</organism>
<dbReference type="InterPro" id="IPR027417">
    <property type="entry name" value="P-loop_NTPase"/>
</dbReference>
<accession>A0A316TUE3</accession>
<dbReference type="SUPFAM" id="SSF52540">
    <property type="entry name" value="P-loop containing nucleoside triphosphate hydrolases"/>
    <property type="match status" value="1"/>
</dbReference>
<evidence type="ECO:0000313" key="3">
    <source>
        <dbReference type="Proteomes" id="UP000245533"/>
    </source>
</evidence>
<dbReference type="InterPro" id="IPR050678">
    <property type="entry name" value="DNA_Partitioning_ATPase"/>
</dbReference>
<protein>
    <submittedName>
        <fullName evidence="2">Chromosome partitioning protein ParA</fullName>
    </submittedName>
</protein>
<feature type="domain" description="AAA" evidence="1">
    <location>
        <begin position="1"/>
        <end position="175"/>
    </location>
</feature>
<sequence>MRKIAFTNQKGGVGKTTTTVNTGAGLANLGYRVLLVDMDPQANLTYSVKLNSNRIDKNVYHLLKGDVAVTDIIMKHKQFDILPSSIELSGAEMELVNIPAREMLLKDALQEVSGKYDFVLIDCPPNLGVLTLNAFTAADELVIVLQSEYLALHGLSKLMDVIQVVQRRLNKNLKVEGILCTLYDNRKNLNREVVGHIRDYFGAKVFNTVIRDNVALAEAPSHHKTIFEYDGESNGAIDYQMFAKEIRNGH</sequence>
<dbReference type="EMBL" id="QGGB01000003">
    <property type="protein sequence ID" value="PWN07448.1"/>
    <property type="molecule type" value="Genomic_DNA"/>
</dbReference>
<dbReference type="OrthoDB" id="9815116at2"/>
<gene>
    <name evidence="2" type="ORF">DDZ15_04080</name>
</gene>
<dbReference type="PANTHER" id="PTHR13696:SF99">
    <property type="entry name" value="COBYRINIC ACID AC-DIAMIDE SYNTHASE"/>
    <property type="match status" value="1"/>
</dbReference>
<dbReference type="Proteomes" id="UP000245533">
    <property type="component" value="Unassembled WGS sequence"/>
</dbReference>
<evidence type="ECO:0000259" key="1">
    <source>
        <dbReference type="Pfam" id="PF13614"/>
    </source>
</evidence>
<dbReference type="Gene3D" id="3.40.50.300">
    <property type="entry name" value="P-loop containing nucleotide triphosphate hydrolases"/>
    <property type="match status" value="1"/>
</dbReference>
<dbReference type="CDD" id="cd02042">
    <property type="entry name" value="ParAB_family"/>
    <property type="match status" value="1"/>
</dbReference>
<proteinExistence type="predicted"/>
<evidence type="ECO:0000313" key="2">
    <source>
        <dbReference type="EMBL" id="PWN07448.1"/>
    </source>
</evidence>